<dbReference type="PANTHER" id="PTHR43433">
    <property type="entry name" value="HYDROLASE, ALPHA/BETA FOLD FAMILY PROTEIN"/>
    <property type="match status" value="1"/>
</dbReference>
<comment type="caution">
    <text evidence="2">The sequence shown here is derived from an EMBL/GenBank/DDBJ whole genome shotgun (WGS) entry which is preliminary data.</text>
</comment>
<dbReference type="AlphaFoldDB" id="A0A2T4U075"/>
<dbReference type="Gene3D" id="3.40.50.1820">
    <property type="entry name" value="alpha/beta hydrolase"/>
    <property type="match status" value="1"/>
</dbReference>
<dbReference type="RefSeq" id="WP_107561333.1">
    <property type="nucleotide sequence ID" value="NZ_NVQC01000012.1"/>
</dbReference>
<organism evidence="2 3">
    <name type="scientific">Candidatus Methylomirabilis limnetica</name>
    <dbReference type="NCBI Taxonomy" id="2033718"/>
    <lineage>
        <taxon>Bacteria</taxon>
        <taxon>Candidatus Methylomirabilota</taxon>
        <taxon>Candidatus Methylomirabilia</taxon>
        <taxon>Candidatus Methylomirabilales</taxon>
        <taxon>Candidatus Methylomirabilaceae</taxon>
        <taxon>Candidatus Methylomirabilis</taxon>
    </lineage>
</organism>
<dbReference type="InterPro" id="IPR026968">
    <property type="entry name" value="PcaD/CatD"/>
</dbReference>
<dbReference type="GO" id="GO:0042952">
    <property type="term" value="P:beta-ketoadipate pathway"/>
    <property type="evidence" value="ECO:0007669"/>
    <property type="project" value="InterPro"/>
</dbReference>
<dbReference type="EMBL" id="NVQC01000012">
    <property type="protein sequence ID" value="PTL36776.1"/>
    <property type="molecule type" value="Genomic_DNA"/>
</dbReference>
<protein>
    <submittedName>
        <fullName evidence="2">3-oxoadipate enol-lactonase</fullName>
    </submittedName>
</protein>
<dbReference type="SUPFAM" id="SSF53474">
    <property type="entry name" value="alpha/beta-Hydrolases"/>
    <property type="match status" value="1"/>
</dbReference>
<evidence type="ECO:0000313" key="2">
    <source>
        <dbReference type="EMBL" id="PTL36776.1"/>
    </source>
</evidence>
<dbReference type="PANTHER" id="PTHR43433:SF5">
    <property type="entry name" value="AB HYDROLASE-1 DOMAIN-CONTAINING PROTEIN"/>
    <property type="match status" value="1"/>
</dbReference>
<sequence length="262" mass="28718">MKLTANGIDIHYTIEGEGPVVTMSHALGCNLSMWDEQAQALSGRYRVLRYDTRGHGGSSAPPGPYSLEQMADDLHGLLTGLGITQTHFVGISMGGMIGQTFALKYPMLLQGLILCSTTSRYPAAMRSTWVERIRTVEAKGMEPTVEPALQRWFTPSFRERRPDVMERVRVMLRSTPPHGCIGCCYAIPTIDLTDRLGEVRCPALVIAGEDDPGTPVAMAQEIHVALHSSELAILRSASHLGNLEQPEAFNRILLGFLDKATE</sequence>
<dbReference type="NCBIfam" id="TIGR02427">
    <property type="entry name" value="protocat_pcaD"/>
    <property type="match status" value="1"/>
</dbReference>
<reference evidence="3" key="2">
    <citation type="journal article" date="2018" name="Environ. Microbiol.">
        <title>Bloom of a denitrifying methanotroph, 'Candidatus Methylomirabilis limnetica', in a deep stratified lake.</title>
        <authorList>
            <person name="Graf J.S."/>
            <person name="Mayr M.J."/>
            <person name="Marchant H.K."/>
            <person name="Tienken D."/>
            <person name="Hach P.F."/>
            <person name="Brand A."/>
            <person name="Schubert C.J."/>
            <person name="Kuypers M.M."/>
            <person name="Milucka J."/>
        </authorList>
    </citation>
    <scope>NUCLEOTIDE SEQUENCE [LARGE SCALE GENOMIC DNA]</scope>
    <source>
        <strain evidence="3">Zug</strain>
    </source>
</reference>
<dbReference type="InterPro" id="IPR000073">
    <property type="entry name" value="AB_hydrolase_1"/>
</dbReference>
<dbReference type="InterPro" id="IPR050471">
    <property type="entry name" value="AB_hydrolase"/>
</dbReference>
<dbReference type="Proteomes" id="UP000241436">
    <property type="component" value="Unassembled WGS sequence"/>
</dbReference>
<gene>
    <name evidence="2" type="primary">pcaD</name>
    <name evidence="2" type="ORF">CLG94_02540</name>
</gene>
<proteinExistence type="predicted"/>
<dbReference type="InterPro" id="IPR029058">
    <property type="entry name" value="AB_hydrolase_fold"/>
</dbReference>
<evidence type="ECO:0000259" key="1">
    <source>
        <dbReference type="Pfam" id="PF00561"/>
    </source>
</evidence>
<dbReference type="PRINTS" id="PR00111">
    <property type="entry name" value="ABHYDROLASE"/>
</dbReference>
<feature type="domain" description="AB hydrolase-1" evidence="1">
    <location>
        <begin position="19"/>
        <end position="244"/>
    </location>
</feature>
<dbReference type="Pfam" id="PF00561">
    <property type="entry name" value="Abhydrolase_1"/>
    <property type="match status" value="1"/>
</dbReference>
<name>A0A2T4U075_9BACT</name>
<dbReference type="GO" id="GO:0047570">
    <property type="term" value="F:3-oxoadipate enol-lactonase activity"/>
    <property type="evidence" value="ECO:0007669"/>
    <property type="project" value="InterPro"/>
</dbReference>
<dbReference type="OrthoDB" id="9779853at2"/>
<reference evidence="2 3" key="1">
    <citation type="submission" date="2017-09" db="EMBL/GenBank/DDBJ databases">
        <title>Bloom of a denitrifying methanotroph, Candidatus Methylomirabilis limnetica, in a deep stratified lake.</title>
        <authorList>
            <person name="Graf J.S."/>
            <person name="Marchant H.K."/>
            <person name="Tienken D."/>
            <person name="Hach P.F."/>
            <person name="Brand A."/>
            <person name="Schubert C.J."/>
            <person name="Kuypers M.M."/>
            <person name="Milucka J."/>
        </authorList>
    </citation>
    <scope>NUCLEOTIDE SEQUENCE [LARGE SCALE GENOMIC DNA]</scope>
    <source>
        <strain evidence="2 3">Zug</strain>
    </source>
</reference>
<accession>A0A2T4U075</accession>
<evidence type="ECO:0000313" key="3">
    <source>
        <dbReference type="Proteomes" id="UP000241436"/>
    </source>
</evidence>
<keyword evidence="3" id="KW-1185">Reference proteome</keyword>